<dbReference type="GO" id="GO:0009055">
    <property type="term" value="F:electron transfer activity"/>
    <property type="evidence" value="ECO:0007669"/>
    <property type="project" value="InterPro"/>
</dbReference>
<name>A0A917ADL4_9RHOB</name>
<dbReference type="Pfam" id="PF00034">
    <property type="entry name" value="Cytochrom_C"/>
    <property type="match status" value="1"/>
</dbReference>
<evidence type="ECO:0000256" key="4">
    <source>
        <dbReference type="PROSITE-ProRule" id="PRU00433"/>
    </source>
</evidence>
<evidence type="ECO:0000256" key="1">
    <source>
        <dbReference type="ARBA" id="ARBA00022617"/>
    </source>
</evidence>
<evidence type="ECO:0000313" key="6">
    <source>
        <dbReference type="EMBL" id="GGE43977.1"/>
    </source>
</evidence>
<dbReference type="EMBL" id="BMKN01000001">
    <property type="protein sequence ID" value="GGE43977.1"/>
    <property type="molecule type" value="Genomic_DNA"/>
</dbReference>
<comment type="caution">
    <text evidence="6">The sequence shown here is derived from an EMBL/GenBank/DDBJ whole genome shotgun (WGS) entry which is preliminary data.</text>
</comment>
<dbReference type="RefSeq" id="WP_229666105.1">
    <property type="nucleotide sequence ID" value="NZ_BMKN01000001.1"/>
</dbReference>
<keyword evidence="7" id="KW-1185">Reference proteome</keyword>
<reference evidence="6" key="2">
    <citation type="submission" date="2020-09" db="EMBL/GenBank/DDBJ databases">
        <authorList>
            <person name="Sun Q."/>
            <person name="Zhou Y."/>
        </authorList>
    </citation>
    <scope>NUCLEOTIDE SEQUENCE</scope>
    <source>
        <strain evidence="6">CGMCC 1.16012</strain>
    </source>
</reference>
<evidence type="ECO:0000259" key="5">
    <source>
        <dbReference type="PROSITE" id="PS51007"/>
    </source>
</evidence>
<keyword evidence="3 4" id="KW-0408">Iron</keyword>
<dbReference type="InterPro" id="IPR009056">
    <property type="entry name" value="Cyt_c-like_dom"/>
</dbReference>
<dbReference type="AlphaFoldDB" id="A0A917ADL4"/>
<gene>
    <name evidence="6" type="ORF">GCM10011517_09550</name>
</gene>
<dbReference type="PROSITE" id="PS51007">
    <property type="entry name" value="CYTC"/>
    <property type="match status" value="1"/>
</dbReference>
<dbReference type="SUPFAM" id="SSF46626">
    <property type="entry name" value="Cytochrome c"/>
    <property type="match status" value="1"/>
</dbReference>
<dbReference type="Proteomes" id="UP000606730">
    <property type="component" value="Unassembled WGS sequence"/>
</dbReference>
<keyword evidence="2 4" id="KW-0479">Metal-binding</keyword>
<dbReference type="Gene3D" id="1.10.760.10">
    <property type="entry name" value="Cytochrome c-like domain"/>
    <property type="match status" value="1"/>
</dbReference>
<organism evidence="6 7">
    <name type="scientific">Actibacterium pelagium</name>
    <dbReference type="NCBI Taxonomy" id="2029103"/>
    <lineage>
        <taxon>Bacteria</taxon>
        <taxon>Pseudomonadati</taxon>
        <taxon>Pseudomonadota</taxon>
        <taxon>Alphaproteobacteria</taxon>
        <taxon>Rhodobacterales</taxon>
        <taxon>Roseobacteraceae</taxon>
        <taxon>Actibacterium</taxon>
    </lineage>
</organism>
<proteinExistence type="predicted"/>
<dbReference type="GO" id="GO:0046872">
    <property type="term" value="F:metal ion binding"/>
    <property type="evidence" value="ECO:0007669"/>
    <property type="project" value="UniProtKB-KW"/>
</dbReference>
<sequence length="144" mass="15230">MERRVVAGLGALAGAAVLGVWILLTDDGKPDDAVASGPVVLANVAVPASLSANAQIGEKAFNSRCIACHGPNASGIDGAGPPLIHKIYEPSHHGDESFQRAVAVGVRSHHWRFGDMQPQDGFSRADVTYIIAYIRELQRHNGIN</sequence>
<reference evidence="6" key="1">
    <citation type="journal article" date="2014" name="Int. J. Syst. Evol. Microbiol.">
        <title>Complete genome sequence of Corynebacterium casei LMG S-19264T (=DSM 44701T), isolated from a smear-ripened cheese.</title>
        <authorList>
            <consortium name="US DOE Joint Genome Institute (JGI-PGF)"/>
            <person name="Walter F."/>
            <person name="Albersmeier A."/>
            <person name="Kalinowski J."/>
            <person name="Ruckert C."/>
        </authorList>
    </citation>
    <scope>NUCLEOTIDE SEQUENCE</scope>
    <source>
        <strain evidence="6">CGMCC 1.16012</strain>
    </source>
</reference>
<accession>A0A917ADL4</accession>
<feature type="domain" description="Cytochrome c" evidence="5">
    <location>
        <begin position="52"/>
        <end position="138"/>
    </location>
</feature>
<evidence type="ECO:0000256" key="3">
    <source>
        <dbReference type="ARBA" id="ARBA00023004"/>
    </source>
</evidence>
<evidence type="ECO:0000256" key="2">
    <source>
        <dbReference type="ARBA" id="ARBA00022723"/>
    </source>
</evidence>
<protein>
    <recommendedName>
        <fullName evidence="5">Cytochrome c domain-containing protein</fullName>
    </recommendedName>
</protein>
<dbReference type="GO" id="GO:0020037">
    <property type="term" value="F:heme binding"/>
    <property type="evidence" value="ECO:0007669"/>
    <property type="project" value="InterPro"/>
</dbReference>
<dbReference type="InterPro" id="IPR036909">
    <property type="entry name" value="Cyt_c-like_dom_sf"/>
</dbReference>
<evidence type="ECO:0000313" key="7">
    <source>
        <dbReference type="Proteomes" id="UP000606730"/>
    </source>
</evidence>
<keyword evidence="1 4" id="KW-0349">Heme</keyword>